<keyword evidence="1" id="KW-0249">Electron transport</keyword>
<dbReference type="EMBL" id="MT528241">
    <property type="protein sequence ID" value="QLD96659.1"/>
    <property type="molecule type" value="Genomic_DNA"/>
</dbReference>
<comment type="function">
    <text evidence="1">Core subunit of the mitochondrial membrane respiratory chain NADH dehydrogenase (Complex I) which catalyzes electron transfer from NADH through the respiratory chain, using ubiquinone as an electron acceptor. Essential for the catalytic activity and assembly of complex I.</text>
</comment>
<dbReference type="InterPro" id="IPR042106">
    <property type="entry name" value="Nuo/plastoQ_OxRdtase_6_NuoJ"/>
</dbReference>
<sequence length="236" mass="25917">MNNFLLDLLAFAALFSSILVITSKNPVVAVVYLISVFINAAGYLLILGVGFIGISYILLYVGAITILFLFVIMSINITLTDIMEAGKQYTKNIPLALTIGILFIYELISILPHSILKIQGGELSILSYPVEFLKSLNNYFLNPSLQENNLTNLIDINSSTLEMNEGATVLSNNMVYTSINPNLIETKISPLLQIESLGQELYTHGASWLILCSLILLLALVCPTIITRDSHSTITN</sequence>
<protein>
    <recommendedName>
        <fullName evidence="1">NADH-ubiquinone oxidoreductase chain 6</fullName>
        <ecNumber evidence="1">7.1.1.2</ecNumber>
    </recommendedName>
</protein>
<dbReference type="GO" id="GO:0031966">
    <property type="term" value="C:mitochondrial membrane"/>
    <property type="evidence" value="ECO:0007669"/>
    <property type="project" value="UniProtKB-SubCell"/>
</dbReference>
<proteinExistence type="inferred from homology"/>
<feature type="transmembrane region" description="Helical" evidence="1">
    <location>
        <begin position="57"/>
        <end position="75"/>
    </location>
</feature>
<dbReference type="PANTHER" id="PTHR33269">
    <property type="entry name" value="NADH-UBIQUINONE OXIDOREDUCTASE CHAIN 6"/>
    <property type="match status" value="1"/>
</dbReference>
<name>A0A7D5JCT2_9AGAM</name>
<evidence type="ECO:0000256" key="1">
    <source>
        <dbReference type="RuleBase" id="RU004430"/>
    </source>
</evidence>
<reference evidence="2" key="1">
    <citation type="journal article" name="Front. Microbiol.">
        <title>Mitogenomes of Two Phallus Mushroom Species Reveal Gene Rearrangement, Intron Dynamics, and Basidiomycete Phylogeny.</title>
        <authorList>
            <person name="Chen C."/>
            <person name="Wang J."/>
            <person name="Li Q."/>
            <person name="Fu R."/>
            <person name="Jin X."/>
            <person name="Huang W."/>
            <person name="Lu D."/>
        </authorList>
    </citation>
    <scope>NUCLEOTIDE SEQUENCE</scope>
    <source>
        <tissue evidence="2">Fruiting body</tissue>
    </source>
</reference>
<keyword evidence="1" id="KW-0520">NAD</keyword>
<dbReference type="GeneID" id="58116894"/>
<keyword evidence="1" id="KW-0813">Transport</keyword>
<dbReference type="GO" id="GO:0008137">
    <property type="term" value="F:NADH dehydrogenase (ubiquinone) activity"/>
    <property type="evidence" value="ECO:0007669"/>
    <property type="project" value="UniProtKB-UniRule"/>
</dbReference>
<keyword evidence="1" id="KW-0812">Transmembrane</keyword>
<evidence type="ECO:0000313" key="2">
    <source>
        <dbReference type="EMBL" id="QLD96659.1"/>
    </source>
</evidence>
<comment type="subcellular location">
    <subcellularLocation>
        <location evidence="1">Mitochondrion membrane</location>
        <topology evidence="1">Multi-pass membrane protein</topology>
    </subcellularLocation>
</comment>
<keyword evidence="1" id="KW-0679">Respiratory chain</keyword>
<feature type="transmembrane region" description="Helical" evidence="1">
    <location>
        <begin position="95"/>
        <end position="116"/>
    </location>
</feature>
<dbReference type="Gene3D" id="1.20.120.1200">
    <property type="entry name" value="NADH-ubiquinone/plastoquinone oxidoreductase chain 6, subunit NuoJ"/>
    <property type="match status" value="1"/>
</dbReference>
<gene>
    <name evidence="2" type="primary">nad6</name>
</gene>
<geneLocation type="mitochondrion" evidence="2"/>
<accession>A0A7D5JCT2</accession>
<keyword evidence="1" id="KW-1278">Translocase</keyword>
<keyword evidence="1" id="KW-0472">Membrane</keyword>
<comment type="catalytic activity">
    <reaction evidence="1">
        <text>a ubiquinone + NADH + 5 H(+)(in) = a ubiquinol + NAD(+) + 4 H(+)(out)</text>
        <dbReference type="Rhea" id="RHEA:29091"/>
        <dbReference type="Rhea" id="RHEA-COMP:9565"/>
        <dbReference type="Rhea" id="RHEA-COMP:9566"/>
        <dbReference type="ChEBI" id="CHEBI:15378"/>
        <dbReference type="ChEBI" id="CHEBI:16389"/>
        <dbReference type="ChEBI" id="CHEBI:17976"/>
        <dbReference type="ChEBI" id="CHEBI:57540"/>
        <dbReference type="ChEBI" id="CHEBI:57945"/>
        <dbReference type="EC" id="7.1.1.2"/>
    </reaction>
</comment>
<keyword evidence="1" id="KW-1133">Transmembrane helix</keyword>
<keyword evidence="1" id="KW-0830">Ubiquinone</keyword>
<comment type="similarity">
    <text evidence="1">Belongs to the complex I subunit 6 family.</text>
</comment>
<organism evidence="2">
    <name type="scientific">Phallus echinovolvatus</name>
    <dbReference type="NCBI Taxonomy" id="2201239"/>
    <lineage>
        <taxon>Eukaryota</taxon>
        <taxon>Fungi</taxon>
        <taxon>Dikarya</taxon>
        <taxon>Basidiomycota</taxon>
        <taxon>Agaricomycotina</taxon>
        <taxon>Agaricomycetes</taxon>
        <taxon>Phallomycetidae</taxon>
        <taxon>Phallales</taxon>
        <taxon>Phallaceae</taxon>
        <taxon>Phallus</taxon>
    </lineage>
</organism>
<feature type="transmembrane region" description="Helical" evidence="1">
    <location>
        <begin position="30"/>
        <end position="50"/>
    </location>
</feature>
<dbReference type="AlphaFoldDB" id="A0A7D5JCT2"/>
<dbReference type="InterPro" id="IPR001457">
    <property type="entry name" value="NADH_UbQ/plastoQ_OxRdtase_su6"/>
</dbReference>
<dbReference type="Pfam" id="PF00499">
    <property type="entry name" value="Oxidored_q3"/>
    <property type="match status" value="1"/>
</dbReference>
<keyword evidence="1 2" id="KW-0496">Mitochondrion</keyword>
<dbReference type="EC" id="7.1.1.2" evidence="1"/>
<feature type="transmembrane region" description="Helical" evidence="1">
    <location>
        <begin position="206"/>
        <end position="226"/>
    </location>
</feature>
<dbReference type="RefSeq" id="YP_009912222.1">
    <property type="nucleotide sequence ID" value="NC_050042.1"/>
</dbReference>
<dbReference type="PANTHER" id="PTHR33269:SF17">
    <property type="entry name" value="NADH-UBIQUINONE OXIDOREDUCTASE CHAIN 6"/>
    <property type="match status" value="1"/>
</dbReference>